<dbReference type="InterPro" id="IPR000792">
    <property type="entry name" value="Tscrpt_reg_LuxR_C"/>
</dbReference>
<dbReference type="EMBL" id="JAYFSI010000003">
    <property type="protein sequence ID" value="MEA5361116.1"/>
    <property type="molecule type" value="Genomic_DNA"/>
</dbReference>
<keyword evidence="5" id="KW-1185">Reference proteome</keyword>
<dbReference type="PANTHER" id="PTHR16305">
    <property type="entry name" value="TESTICULAR SOLUBLE ADENYLYL CYCLASE"/>
    <property type="match status" value="1"/>
</dbReference>
<dbReference type="RefSeq" id="WP_323327930.1">
    <property type="nucleotide sequence ID" value="NZ_JAYFSI010000003.1"/>
</dbReference>
<accession>A0ABU5R786</accession>
<protein>
    <submittedName>
        <fullName evidence="4">AAA family ATPase</fullName>
    </submittedName>
</protein>
<reference evidence="4 5" key="1">
    <citation type="submission" date="2023-12" db="EMBL/GenBank/DDBJ databases">
        <title>Amycolatopsis sp. V23-08.</title>
        <authorList>
            <person name="Somphong A."/>
        </authorList>
    </citation>
    <scope>NUCLEOTIDE SEQUENCE [LARGE SCALE GENOMIC DNA]</scope>
    <source>
        <strain evidence="4 5">V23-08</strain>
    </source>
</reference>
<dbReference type="InterPro" id="IPR036388">
    <property type="entry name" value="WH-like_DNA-bd_sf"/>
</dbReference>
<feature type="domain" description="HTH luxR-type" evidence="3">
    <location>
        <begin position="864"/>
        <end position="930"/>
    </location>
</feature>
<dbReference type="Gene3D" id="1.10.10.10">
    <property type="entry name" value="Winged helix-like DNA-binding domain superfamily/Winged helix DNA-binding domain"/>
    <property type="match status" value="1"/>
</dbReference>
<keyword evidence="1" id="KW-0547">Nucleotide-binding</keyword>
<dbReference type="PRINTS" id="PR00038">
    <property type="entry name" value="HTHLUXR"/>
</dbReference>
<dbReference type="Pfam" id="PF13191">
    <property type="entry name" value="AAA_16"/>
    <property type="match status" value="1"/>
</dbReference>
<dbReference type="SMART" id="SM00421">
    <property type="entry name" value="HTH_LUXR"/>
    <property type="match status" value="1"/>
</dbReference>
<comment type="caution">
    <text evidence="4">The sequence shown here is derived from an EMBL/GenBank/DDBJ whole genome shotgun (WGS) entry which is preliminary data.</text>
</comment>
<dbReference type="InterPro" id="IPR041664">
    <property type="entry name" value="AAA_16"/>
</dbReference>
<dbReference type="CDD" id="cd06170">
    <property type="entry name" value="LuxR_C_like"/>
    <property type="match status" value="1"/>
</dbReference>
<evidence type="ECO:0000313" key="5">
    <source>
        <dbReference type="Proteomes" id="UP001304298"/>
    </source>
</evidence>
<dbReference type="SUPFAM" id="SSF46894">
    <property type="entry name" value="C-terminal effector domain of the bipartite response regulators"/>
    <property type="match status" value="1"/>
</dbReference>
<sequence length="932" mass="98982">MLLERETELAVLETAVSEVDAGTGALLLIDGAAGAGGTALLRHLAIVGGRHGARVLRAGGAQLERGFPLGVVRQLTLPLLAAPEEGDVPVVARKMLGALLGGSAQDPPPAMPAIATVLHGLHTLLVGLGEDRTVVLLVDDLHWADELSLRALAFLTARLRGMRVLIGVVLQDGAGTRDPLVQEIVRAARYRVRAEPLSVAATGKLVGAQFGSGYDPEFAEACHEITGGSPKELRTLLGRAFSHRLGGRAGECERVHALGGSFRQERLRFLFRRDPAVEAFGRAVVVLGAHARLDLAGRLSGIDPGGCAAARAALEGTWVTVTPERTVVPEPGLVRVVEESMTAAEAAAAHRAAAELLTECGFPPEDVAVQLLQVDTLRDGREIEQLRSAAVAARRRGAPDAAARYLRRALLDLPPGSAGRARLLVELAAAELDLDPGSAVRHLAQAAPLLPTVRDRAAAVSWIPLAVAASGPLVSELVRDVAEHLGPAGSLDGYDRELALRLEARTWYAGLDDPGRLADAHRRLAELRGGPFGPGAAERELRSVLLLAGMLTGRADAAGTVRHAAEILDHEPAHSGRAWSVLRIVPLLLAVAERSDVARPWLAAAREHAGRAGTPAALAQVDAQQALGLLSRGDLTAAREYAVRAFEVADPGRPDTLVLPAMALGSVAFATRDKVLAVRVLEVTAGTGDLSLFAIRRSLRGMLAAGRGDVEAALAQFLDCGRRLDRAGWQNPVLYPWRPAAAVLSARLGRRDEAVRLAGEYHQRAAAWGSPALLGRALRIQAFVMEGEDGIHRLRESVELLDTSENRFELAKSCLELGDRLRETHPGEAERLLARGHRLAEQCGAAWLADHGDGLFLPAERTRVPARRPELTRGEATVAELAAQGRTNSEIAVELRISRRAVEKHLTSSYRKLRIEGRPDLAGALGVGSGTR</sequence>
<dbReference type="PROSITE" id="PS50043">
    <property type="entry name" value="HTH_LUXR_2"/>
    <property type="match status" value="1"/>
</dbReference>
<organism evidence="4 5">
    <name type="scientific">Amycolatopsis heterodermiae</name>
    <dbReference type="NCBI Taxonomy" id="3110235"/>
    <lineage>
        <taxon>Bacteria</taxon>
        <taxon>Bacillati</taxon>
        <taxon>Actinomycetota</taxon>
        <taxon>Actinomycetes</taxon>
        <taxon>Pseudonocardiales</taxon>
        <taxon>Pseudonocardiaceae</taxon>
        <taxon>Amycolatopsis</taxon>
    </lineage>
</organism>
<evidence type="ECO:0000256" key="1">
    <source>
        <dbReference type="ARBA" id="ARBA00022741"/>
    </source>
</evidence>
<dbReference type="Pfam" id="PF00196">
    <property type="entry name" value="GerE"/>
    <property type="match status" value="1"/>
</dbReference>
<gene>
    <name evidence="4" type="ORF">VA596_16345</name>
</gene>
<dbReference type="InterPro" id="IPR016032">
    <property type="entry name" value="Sig_transdc_resp-reg_C-effctor"/>
</dbReference>
<evidence type="ECO:0000259" key="3">
    <source>
        <dbReference type="PROSITE" id="PS50043"/>
    </source>
</evidence>
<dbReference type="PANTHER" id="PTHR16305:SF35">
    <property type="entry name" value="TRANSCRIPTIONAL ACTIVATOR DOMAIN"/>
    <property type="match status" value="1"/>
</dbReference>
<proteinExistence type="predicted"/>
<keyword evidence="2" id="KW-0067">ATP-binding</keyword>
<evidence type="ECO:0000313" key="4">
    <source>
        <dbReference type="EMBL" id="MEA5361116.1"/>
    </source>
</evidence>
<dbReference type="Proteomes" id="UP001304298">
    <property type="component" value="Unassembled WGS sequence"/>
</dbReference>
<evidence type="ECO:0000256" key="2">
    <source>
        <dbReference type="ARBA" id="ARBA00022840"/>
    </source>
</evidence>
<name>A0ABU5R786_9PSEU</name>